<proteinExistence type="predicted"/>
<accession>A0A699GQ10</accession>
<protein>
    <submittedName>
        <fullName evidence="1">Uncharacterized protein</fullName>
    </submittedName>
</protein>
<reference evidence="1" key="1">
    <citation type="journal article" date="2019" name="Sci. Rep.">
        <title>Draft genome of Tanacetum cinerariifolium, the natural source of mosquito coil.</title>
        <authorList>
            <person name="Yamashiro T."/>
            <person name="Shiraishi A."/>
            <person name="Satake H."/>
            <person name="Nakayama K."/>
        </authorList>
    </citation>
    <scope>NUCLEOTIDE SEQUENCE</scope>
</reference>
<organism evidence="1">
    <name type="scientific">Tanacetum cinerariifolium</name>
    <name type="common">Dalmatian daisy</name>
    <name type="synonym">Chrysanthemum cinerariifolium</name>
    <dbReference type="NCBI Taxonomy" id="118510"/>
    <lineage>
        <taxon>Eukaryota</taxon>
        <taxon>Viridiplantae</taxon>
        <taxon>Streptophyta</taxon>
        <taxon>Embryophyta</taxon>
        <taxon>Tracheophyta</taxon>
        <taxon>Spermatophyta</taxon>
        <taxon>Magnoliopsida</taxon>
        <taxon>eudicotyledons</taxon>
        <taxon>Gunneridae</taxon>
        <taxon>Pentapetalae</taxon>
        <taxon>asterids</taxon>
        <taxon>campanulids</taxon>
        <taxon>Asterales</taxon>
        <taxon>Asteraceae</taxon>
        <taxon>Asteroideae</taxon>
        <taxon>Anthemideae</taxon>
        <taxon>Anthemidinae</taxon>
        <taxon>Tanacetum</taxon>
    </lineage>
</organism>
<comment type="caution">
    <text evidence="1">The sequence shown here is derived from an EMBL/GenBank/DDBJ whole genome shotgun (WGS) entry which is preliminary data.</text>
</comment>
<dbReference type="EMBL" id="BKCJ010030819">
    <property type="protein sequence ID" value="GEV67987.1"/>
    <property type="molecule type" value="Genomic_DNA"/>
</dbReference>
<gene>
    <name evidence="1" type="ORF">Tci_139964</name>
</gene>
<name>A0A699GQ10_TANCI</name>
<sequence>MWLRFKQSYQWDSRIEEDDHHIDDDDEGVELTAGVSPSNVIQSNIKLLNAGSTRAIRLYEKNTHGSRSFNSTRKYLVRQMGQLGEQGSNEKKGSWELVNRGKWASWFKQASRLRSINWGWLKYWKNQRRTWSKQEIKIKYFLRKLYEKKESLAKNHETFKKEMIKDTNEKLSSKC</sequence>
<dbReference type="AlphaFoldDB" id="A0A699GQ10"/>
<evidence type="ECO:0000313" key="1">
    <source>
        <dbReference type="EMBL" id="GEV67987.1"/>
    </source>
</evidence>